<dbReference type="RefSeq" id="WP_139332426.1">
    <property type="nucleotide sequence ID" value="NZ_FTMG01000019.1"/>
</dbReference>
<evidence type="ECO:0000313" key="4">
    <source>
        <dbReference type="Proteomes" id="UP000541583"/>
    </source>
</evidence>
<dbReference type="EMBL" id="JACHCB010000019">
    <property type="protein sequence ID" value="MBB6112564.1"/>
    <property type="molecule type" value="Genomic_DNA"/>
</dbReference>
<evidence type="ECO:0000313" key="2">
    <source>
        <dbReference type="EMBL" id="MBB6112564.1"/>
    </source>
</evidence>
<evidence type="ECO:0000313" key="3">
    <source>
        <dbReference type="EMBL" id="MBB6129198.1"/>
    </source>
</evidence>
<evidence type="ECO:0000313" key="5">
    <source>
        <dbReference type="Proteomes" id="UP000548326"/>
    </source>
</evidence>
<keyword evidence="1" id="KW-1133">Transmembrane helix</keyword>
<sequence length="214" mass="25201">MEESTIKQMWRDYDQKLERALQLNYKIIREMQTKKIEDHINSFRRNQVFGVVVGILFTVFLVFLVVNSLNNIYFAISIGLIALFNVFAVAAYIRHLAMLERVSITDTITHTQEKLAVIQSSFNMVSRIMILQTPFWCTFWYNQQLVNHGGTTFWAINLTVLALFTILSVYLFNTLTYKNIHRKWVRSFIESFGGKKIIKAMEFLKEIEEYKTES</sequence>
<feature type="transmembrane region" description="Helical" evidence="1">
    <location>
        <begin position="48"/>
        <end position="66"/>
    </location>
</feature>
<dbReference type="STRING" id="354630.SAMN05421821_119100"/>
<dbReference type="AlphaFoldDB" id="A0A1N7FS70"/>
<keyword evidence="4" id="KW-1185">Reference proteome</keyword>
<dbReference type="OrthoDB" id="5706484at2"/>
<accession>A0A1N7FS70</accession>
<feature type="transmembrane region" description="Helical" evidence="1">
    <location>
        <begin position="72"/>
        <end position="93"/>
    </location>
</feature>
<keyword evidence="1" id="KW-0812">Transmembrane</keyword>
<evidence type="ECO:0000256" key="1">
    <source>
        <dbReference type="SAM" id="Phobius"/>
    </source>
</evidence>
<name>A0A1N7FS70_9SPHI</name>
<dbReference type="Proteomes" id="UP000548326">
    <property type="component" value="Unassembled WGS sequence"/>
</dbReference>
<reference evidence="4 5" key="1">
    <citation type="submission" date="2020-08" db="EMBL/GenBank/DDBJ databases">
        <title>Genomic Encyclopedia of Type Strains, Phase IV (KMG-V): Genome sequencing to study the core and pangenomes of soil and plant-associated prokaryotes.</title>
        <authorList>
            <person name="Whitman W."/>
        </authorList>
    </citation>
    <scope>NUCLEOTIDE SEQUENCE [LARGE SCALE GENOMIC DNA]</scope>
    <source>
        <strain evidence="2 4">ANJLi2</strain>
        <strain evidence="3 5">MP601</strain>
    </source>
</reference>
<dbReference type="Proteomes" id="UP000541583">
    <property type="component" value="Unassembled WGS sequence"/>
</dbReference>
<feature type="transmembrane region" description="Helical" evidence="1">
    <location>
        <begin position="153"/>
        <end position="173"/>
    </location>
</feature>
<protein>
    <submittedName>
        <fullName evidence="2 3">Membrane protein</fullName>
    </submittedName>
</protein>
<proteinExistence type="predicted"/>
<organism evidence="3 5">
    <name type="scientific">Mucilaginibacter lappiensis</name>
    <dbReference type="NCBI Taxonomy" id="354630"/>
    <lineage>
        <taxon>Bacteria</taxon>
        <taxon>Pseudomonadati</taxon>
        <taxon>Bacteroidota</taxon>
        <taxon>Sphingobacteriia</taxon>
        <taxon>Sphingobacteriales</taxon>
        <taxon>Sphingobacteriaceae</taxon>
        <taxon>Mucilaginibacter</taxon>
    </lineage>
</organism>
<dbReference type="EMBL" id="JACHCA010000008">
    <property type="protein sequence ID" value="MBB6129198.1"/>
    <property type="molecule type" value="Genomic_DNA"/>
</dbReference>
<feature type="transmembrane region" description="Helical" evidence="1">
    <location>
        <begin position="124"/>
        <end position="141"/>
    </location>
</feature>
<comment type="caution">
    <text evidence="3">The sequence shown here is derived from an EMBL/GenBank/DDBJ whole genome shotgun (WGS) entry which is preliminary data.</text>
</comment>
<gene>
    <name evidence="3" type="ORF">HDF22_003323</name>
    <name evidence="2" type="ORF">HDF23_005339</name>
</gene>
<keyword evidence="1" id="KW-0472">Membrane</keyword>